<dbReference type="EMBL" id="JAGTUF010000001">
    <property type="protein sequence ID" value="MBR9970656.1"/>
    <property type="molecule type" value="Genomic_DNA"/>
</dbReference>
<accession>A0ABS5I8A6</accession>
<proteinExistence type="predicted"/>
<evidence type="ECO:0000313" key="2">
    <source>
        <dbReference type="EMBL" id="MBR9970656.1"/>
    </source>
</evidence>
<keyword evidence="1" id="KW-1133">Transmembrane helix</keyword>
<organism evidence="2 3">
    <name type="scientific">Magnetospirillum sulfuroxidans</name>
    <dbReference type="NCBI Taxonomy" id="611300"/>
    <lineage>
        <taxon>Bacteria</taxon>
        <taxon>Pseudomonadati</taxon>
        <taxon>Pseudomonadota</taxon>
        <taxon>Alphaproteobacteria</taxon>
        <taxon>Rhodospirillales</taxon>
        <taxon>Rhodospirillaceae</taxon>
        <taxon>Magnetospirillum</taxon>
    </lineage>
</organism>
<name>A0ABS5I8A6_9PROT</name>
<feature type="transmembrane region" description="Helical" evidence="1">
    <location>
        <begin position="83"/>
        <end position="101"/>
    </location>
</feature>
<evidence type="ECO:0000313" key="3">
    <source>
        <dbReference type="Proteomes" id="UP000680714"/>
    </source>
</evidence>
<sequence>MKRLLSAFAAGLLFGGGLLLSGMADPARVLGFFDLFGLWDPTLALVMAGGLGVTALGYRWCLRRSGPLCAVHYQIPTSQSLDARLFVGSALFGLGWGLVGYCPGPAILAAGGGVYQALWFCLAMVAGMALWKMLEQGSAAQAGAPQRG</sequence>
<evidence type="ECO:0000256" key="1">
    <source>
        <dbReference type="SAM" id="Phobius"/>
    </source>
</evidence>
<protein>
    <submittedName>
        <fullName evidence="2">YeeE/YedE family protein</fullName>
    </submittedName>
</protein>
<dbReference type="InterPro" id="IPR046513">
    <property type="entry name" value="DUF6691"/>
</dbReference>
<comment type="caution">
    <text evidence="2">The sequence shown here is derived from an EMBL/GenBank/DDBJ whole genome shotgun (WGS) entry which is preliminary data.</text>
</comment>
<keyword evidence="1" id="KW-0812">Transmembrane</keyword>
<gene>
    <name evidence="2" type="ORF">KEC16_02880</name>
</gene>
<feature type="transmembrane region" description="Helical" evidence="1">
    <location>
        <begin position="42"/>
        <end position="62"/>
    </location>
</feature>
<dbReference type="RefSeq" id="WP_211546132.1">
    <property type="nucleotide sequence ID" value="NZ_JAGTUF010000001.1"/>
</dbReference>
<keyword evidence="1" id="KW-0472">Membrane</keyword>
<dbReference type="Pfam" id="PF20398">
    <property type="entry name" value="DUF6691"/>
    <property type="match status" value="1"/>
</dbReference>
<feature type="transmembrane region" description="Helical" evidence="1">
    <location>
        <begin position="107"/>
        <end position="131"/>
    </location>
</feature>
<keyword evidence="3" id="KW-1185">Reference proteome</keyword>
<dbReference type="Proteomes" id="UP000680714">
    <property type="component" value="Unassembled WGS sequence"/>
</dbReference>
<reference evidence="2 3" key="1">
    <citation type="submission" date="2021-04" db="EMBL/GenBank/DDBJ databases">
        <title>Magnetospirillum sulfuroxidans sp. nov., a facultative chemolithoautotrophic sulfur-oxidizing alphaproteobacterium isolated from freshwater sediment and proposals for Paramagetospirillum gen. nov., and Magnetospirillaceae fam. nov.</title>
        <authorList>
            <person name="Koziaeva V."/>
            <person name="Geelhoed J.S."/>
            <person name="Sorokin D.Y."/>
            <person name="Grouzdev D.S."/>
        </authorList>
    </citation>
    <scope>NUCLEOTIDE SEQUENCE [LARGE SCALE GENOMIC DNA]</scope>
    <source>
        <strain evidence="2 3">J10</strain>
    </source>
</reference>